<organism evidence="6 7">
    <name type="scientific">Actinoplanes hulinensis</name>
    <dbReference type="NCBI Taxonomy" id="1144547"/>
    <lineage>
        <taxon>Bacteria</taxon>
        <taxon>Bacillati</taxon>
        <taxon>Actinomycetota</taxon>
        <taxon>Actinomycetes</taxon>
        <taxon>Micromonosporales</taxon>
        <taxon>Micromonosporaceae</taxon>
        <taxon>Actinoplanes</taxon>
    </lineage>
</organism>
<evidence type="ECO:0000313" key="7">
    <source>
        <dbReference type="Proteomes" id="UP001519863"/>
    </source>
</evidence>
<comment type="caution">
    <text evidence="6">The sequence shown here is derived from an EMBL/GenBank/DDBJ whole genome shotgun (WGS) entry which is preliminary data.</text>
</comment>
<sequence length="1016" mass="106906">MGISVGVLGPVELRRDEVLVPLAGAPQRVLLARLALAGGRSVPVAELIEALWEGEPPDNAMGNLHSYVSRLRRCTGGEALRREPGGYRLDLPDGAVDAERAERLAATARGQESAAAAVTLGEALALWRGDPLSDVADRMAFAPEVARLGELRRHLREEWLDRLLASGAAAEALPEIEALAVAEPLRERAQSLLMRGLHATGRTPEALAVARTYRKRIADEHGIDPSPAMAELQRRILADDPGLRVPARSGPETPVRSGLERPVRSGLERPVRSGPKTAGLIGAPTRHSPAAAGAFSRDTGAAGSSTPRVAGEDAWRPGGEGAGVVAGMAGAAGDAAGGGSRRRVDRFFGRREEIAAVRAALAGGAVTTLVGPGGVGKTRIVREMLGGGELVVELAERSVPEDVAAAVAGALGMRAAPGGGVAALAERLGSMPAVLVLDNCEHLLDAVRALAGELVARCPGLRVLATSRHRLDVAGERVLRIGPLPADDQVALFCDRAALLRADFPDDSRTRELAAEICGLVDGLPLAVELAARRESVFGLAHLRDRLGAGLNVLEPARGGDRATAVSATVEWSYRLLDPASQRMLDRLAVCRGGFGLDALPYFQEDAEPLLAELVDASLVVADPPRYRLLETVRHVGLGHLGPDGERQAREAHARWMLATAAELVDGARRRDPRTYPAMRRELPNLQEALAWLGAGDDGARMAAMLAVVGSDSPDPGLTEQLARCAPERVETESDALRAVAAGTGEWLRGHLPEADRLLTAALDRLPRDHRLRWGALLIRISNGMFAGRPEPVRQDAERMATDTHAPDWARATGICCSALMDAYGGDPAAGTRWLERYAGALDTEHLDGFVPFTRGELSAGADPEGALAWYDRSIAASDRANLIYTGHVARVARAAVLIRLGRTSEAIGACREVLAAVRAANMTAQVWTMIRLSAELLAGLGDTQTAAALVAAADGDPMAPVVMGPDRDRMAGIRTAAATAPPCGGGVAGAAELASARLTAYAEEKRTKRAAPHEG</sequence>
<dbReference type="CDD" id="cd15831">
    <property type="entry name" value="BTAD"/>
    <property type="match status" value="1"/>
</dbReference>
<feature type="domain" description="OmpR/PhoB-type" evidence="4">
    <location>
        <begin position="17"/>
        <end position="89"/>
    </location>
</feature>
<dbReference type="InterPro" id="IPR001867">
    <property type="entry name" value="OmpR/PhoB-type_DNA-bd"/>
</dbReference>
<dbReference type="Gene3D" id="3.40.50.300">
    <property type="entry name" value="P-loop containing nucleotide triphosphate hydrolases"/>
    <property type="match status" value="1"/>
</dbReference>
<reference evidence="6 7" key="1">
    <citation type="journal article" date="2013" name="Antonie Van Leeuwenhoek">
        <title>Actinoplanes hulinensis sp. nov., a novel actinomycete isolated from soybean root (Glycine max (L.) Merr).</title>
        <authorList>
            <person name="Shen Y."/>
            <person name="Liu C."/>
            <person name="Wang X."/>
            <person name="Zhao J."/>
            <person name="Jia F."/>
            <person name="Zhang Y."/>
            <person name="Wang L."/>
            <person name="Yang D."/>
            <person name="Xiang W."/>
        </authorList>
    </citation>
    <scope>NUCLEOTIDE SEQUENCE [LARGE SCALE GENOMIC DNA]</scope>
    <source>
        <strain evidence="6 7">NEAU-M9</strain>
    </source>
</reference>
<keyword evidence="7" id="KW-1185">Reference proteome</keyword>
<protein>
    <submittedName>
        <fullName evidence="6">Uncharacterized protein</fullName>
    </submittedName>
</protein>
<accession>A0ABS7AYM5</accession>
<dbReference type="SUPFAM" id="SSF46894">
    <property type="entry name" value="C-terminal effector domain of the bipartite response regulators"/>
    <property type="match status" value="1"/>
</dbReference>
<dbReference type="RefSeq" id="WP_220143364.1">
    <property type="nucleotide sequence ID" value="NZ_JAHXZI010000004.1"/>
</dbReference>
<feature type="domain" description="Bacterial transcriptional activator" evidence="5">
    <location>
        <begin position="96"/>
        <end position="237"/>
    </location>
</feature>
<dbReference type="EMBL" id="JAHXZI010000004">
    <property type="protein sequence ID" value="MBW6433841.1"/>
    <property type="molecule type" value="Genomic_DNA"/>
</dbReference>
<dbReference type="InterPro" id="IPR016032">
    <property type="entry name" value="Sig_transdc_resp-reg_C-effctor"/>
</dbReference>
<dbReference type="SUPFAM" id="SSF52540">
    <property type="entry name" value="P-loop containing nucleoside triphosphate hydrolases"/>
    <property type="match status" value="1"/>
</dbReference>
<comment type="similarity">
    <text evidence="1">Belongs to the AfsR/DnrI/RedD regulatory family.</text>
</comment>
<dbReference type="InterPro" id="IPR027417">
    <property type="entry name" value="P-loop_NTPase"/>
</dbReference>
<dbReference type="Gene3D" id="1.25.40.10">
    <property type="entry name" value="Tetratricopeptide repeat domain"/>
    <property type="match status" value="2"/>
</dbReference>
<dbReference type="SMART" id="SM01043">
    <property type="entry name" value="BTAD"/>
    <property type="match status" value="1"/>
</dbReference>
<dbReference type="PANTHER" id="PTHR47691:SF3">
    <property type="entry name" value="HTH-TYPE TRANSCRIPTIONAL REGULATOR RV0890C-RELATED"/>
    <property type="match status" value="1"/>
</dbReference>
<evidence type="ECO:0000256" key="1">
    <source>
        <dbReference type="ARBA" id="ARBA00005820"/>
    </source>
</evidence>
<proteinExistence type="inferred from homology"/>
<dbReference type="SMART" id="SM00862">
    <property type="entry name" value="Trans_reg_C"/>
    <property type="match status" value="1"/>
</dbReference>
<evidence type="ECO:0000259" key="5">
    <source>
        <dbReference type="SMART" id="SM01043"/>
    </source>
</evidence>
<dbReference type="InterPro" id="IPR011990">
    <property type="entry name" value="TPR-like_helical_dom_sf"/>
</dbReference>
<dbReference type="Proteomes" id="UP001519863">
    <property type="component" value="Unassembled WGS sequence"/>
</dbReference>
<dbReference type="PANTHER" id="PTHR47691">
    <property type="entry name" value="REGULATOR-RELATED"/>
    <property type="match status" value="1"/>
</dbReference>
<evidence type="ECO:0000256" key="3">
    <source>
        <dbReference type="SAM" id="MobiDB-lite"/>
    </source>
</evidence>
<dbReference type="Pfam" id="PF03704">
    <property type="entry name" value="BTAD"/>
    <property type="match status" value="1"/>
</dbReference>
<keyword evidence="2" id="KW-0238">DNA-binding</keyword>
<dbReference type="SUPFAM" id="SSF48452">
    <property type="entry name" value="TPR-like"/>
    <property type="match status" value="1"/>
</dbReference>
<dbReference type="Gene3D" id="1.10.10.10">
    <property type="entry name" value="Winged helix-like DNA-binding domain superfamily/Winged helix DNA-binding domain"/>
    <property type="match status" value="1"/>
</dbReference>
<gene>
    <name evidence="6" type="ORF">KZ829_08845</name>
</gene>
<feature type="compositionally biased region" description="Basic and acidic residues" evidence="3">
    <location>
        <begin position="258"/>
        <end position="271"/>
    </location>
</feature>
<dbReference type="InterPro" id="IPR005158">
    <property type="entry name" value="BTAD"/>
</dbReference>
<name>A0ABS7AYM5_9ACTN</name>
<dbReference type="InterPro" id="IPR036388">
    <property type="entry name" value="WH-like_DNA-bd_sf"/>
</dbReference>
<evidence type="ECO:0000256" key="2">
    <source>
        <dbReference type="ARBA" id="ARBA00023125"/>
    </source>
</evidence>
<evidence type="ECO:0000313" key="6">
    <source>
        <dbReference type="EMBL" id="MBW6433841.1"/>
    </source>
</evidence>
<evidence type="ECO:0000259" key="4">
    <source>
        <dbReference type="SMART" id="SM00862"/>
    </source>
</evidence>
<feature type="region of interest" description="Disordered" evidence="3">
    <location>
        <begin position="240"/>
        <end position="315"/>
    </location>
</feature>